<sequence>MGGVEPGPSGRAPSRFASRRGGRLFLSGCSPASSPAGPSSPYFRE</sequence>
<feature type="compositionally biased region" description="Low complexity" evidence="1">
    <location>
        <begin position="27"/>
        <end position="45"/>
    </location>
</feature>
<dbReference type="STRING" id="585531.HMPREF0063_11203"/>
<comment type="caution">
    <text evidence="2">The sequence shown here is derived from an EMBL/GenBank/DDBJ whole genome shotgun (WGS) entry which is preliminary data.</text>
</comment>
<dbReference type="Proteomes" id="UP000003111">
    <property type="component" value="Unassembled WGS sequence"/>
</dbReference>
<name>E2SAZ4_9ACTN</name>
<evidence type="ECO:0000313" key="2">
    <source>
        <dbReference type="EMBL" id="EFQ83540.1"/>
    </source>
</evidence>
<reference evidence="2" key="1">
    <citation type="submission" date="2010-08" db="EMBL/GenBank/DDBJ databases">
        <authorList>
            <person name="Muzny D."/>
            <person name="Qin X."/>
            <person name="Buhay C."/>
            <person name="Dugan-Rocha S."/>
            <person name="Ding Y."/>
            <person name="Chen G."/>
            <person name="Hawes A."/>
            <person name="Holder M."/>
            <person name="Jhangiani S."/>
            <person name="Johnson A."/>
            <person name="Khan Z."/>
            <person name="Li Z."/>
            <person name="Liu W."/>
            <person name="Liu X."/>
            <person name="Perez L."/>
            <person name="Shen H."/>
            <person name="Wang Q."/>
            <person name="Watt J."/>
            <person name="Xi L."/>
            <person name="Xin Y."/>
            <person name="Zhou J."/>
            <person name="Deng J."/>
            <person name="Jiang H."/>
            <person name="Liu Y."/>
            <person name="Qu J."/>
            <person name="Song X.-Z."/>
            <person name="Zhang L."/>
            <person name="Villasana D."/>
            <person name="Johnson A."/>
            <person name="Liu J."/>
            <person name="Liyanage D."/>
            <person name="Lorensuhewa L."/>
            <person name="Robinson T."/>
            <person name="Song A."/>
            <person name="Song B.-B."/>
            <person name="Dinh H."/>
            <person name="Thornton R."/>
            <person name="Coyle M."/>
            <person name="Francisco L."/>
            <person name="Jackson L."/>
            <person name="Javaid M."/>
            <person name="Korchina V."/>
            <person name="Kovar C."/>
            <person name="Mata R."/>
            <person name="Mathew T."/>
            <person name="Ngo R."/>
            <person name="Nguyen L."/>
            <person name="Nguyen N."/>
            <person name="Okwuonu G."/>
            <person name="Ongeri F."/>
            <person name="Pham C."/>
            <person name="Simmons D."/>
            <person name="Wilczek-Boney K."/>
            <person name="Hale W."/>
            <person name="Jakkamsetti A."/>
            <person name="Pham P."/>
            <person name="Ruth R."/>
            <person name="San Lucas F."/>
            <person name="Warren J."/>
            <person name="Zhang J."/>
            <person name="Zhao Z."/>
            <person name="Zhou C."/>
            <person name="Zhu D."/>
            <person name="Lee S."/>
            <person name="Bess C."/>
            <person name="Blankenburg K."/>
            <person name="Forbes L."/>
            <person name="Fu Q."/>
            <person name="Gubbala S."/>
            <person name="Hirani K."/>
            <person name="Jayaseelan J.C."/>
            <person name="Lara F."/>
            <person name="Munidasa M."/>
            <person name="Palculict T."/>
            <person name="Patil S."/>
            <person name="Pu L.-L."/>
            <person name="Saada N."/>
            <person name="Tang L."/>
            <person name="Weissenberger G."/>
            <person name="Zhu Y."/>
            <person name="Hemphill L."/>
            <person name="Shang Y."/>
            <person name="Youmans B."/>
            <person name="Ayvaz T."/>
            <person name="Ross M."/>
            <person name="Santibanez J."/>
            <person name="Aqrawi P."/>
            <person name="Gross S."/>
            <person name="Joshi V."/>
            <person name="Fowler G."/>
            <person name="Nazareth L."/>
            <person name="Reid J."/>
            <person name="Worley K."/>
            <person name="Petrosino J."/>
            <person name="Highlander S."/>
            <person name="Gibbs R."/>
        </authorList>
    </citation>
    <scope>NUCLEOTIDE SEQUENCE [LARGE SCALE GENOMIC DNA]</scope>
    <source>
        <strain evidence="2">DSM 15272</strain>
    </source>
</reference>
<proteinExistence type="predicted"/>
<evidence type="ECO:0000313" key="3">
    <source>
        <dbReference type="Proteomes" id="UP000003111"/>
    </source>
</evidence>
<dbReference type="AlphaFoldDB" id="E2SAZ4"/>
<gene>
    <name evidence="2" type="ORF">HMPREF0063_11203</name>
</gene>
<dbReference type="EMBL" id="ACLF03000004">
    <property type="protein sequence ID" value="EFQ83540.1"/>
    <property type="molecule type" value="Genomic_DNA"/>
</dbReference>
<dbReference type="HOGENOM" id="CLU_3195139_0_0_11"/>
<evidence type="ECO:0000256" key="1">
    <source>
        <dbReference type="SAM" id="MobiDB-lite"/>
    </source>
</evidence>
<accession>E2SAZ4</accession>
<organism evidence="2 3">
    <name type="scientific">Aeromicrobium marinum DSM 15272</name>
    <dbReference type="NCBI Taxonomy" id="585531"/>
    <lineage>
        <taxon>Bacteria</taxon>
        <taxon>Bacillati</taxon>
        <taxon>Actinomycetota</taxon>
        <taxon>Actinomycetes</taxon>
        <taxon>Propionibacteriales</taxon>
        <taxon>Nocardioidaceae</taxon>
        <taxon>Aeromicrobium</taxon>
    </lineage>
</organism>
<keyword evidence="3" id="KW-1185">Reference proteome</keyword>
<protein>
    <submittedName>
        <fullName evidence="2">Uncharacterized protein</fullName>
    </submittedName>
</protein>
<feature type="region of interest" description="Disordered" evidence="1">
    <location>
        <begin position="1"/>
        <end position="45"/>
    </location>
</feature>